<accession>A8ABR3</accession>
<name>A8ABR3_IGNH4</name>
<protein>
    <submittedName>
        <fullName evidence="1">Uncharacterized protein</fullName>
    </submittedName>
</protein>
<evidence type="ECO:0000313" key="2">
    <source>
        <dbReference type="Proteomes" id="UP000000262"/>
    </source>
</evidence>
<proteinExistence type="predicted"/>
<dbReference type="HOGENOM" id="CLU_142655_0_0_2"/>
<reference evidence="1 2" key="1">
    <citation type="journal article" date="2008" name="Genome Biol.">
        <title>A genomic analysis of the archaeal system Ignicoccus hospitalis-Nanoarchaeum equitans.</title>
        <authorList>
            <person name="Podar M."/>
            <person name="Anderson I."/>
            <person name="Makarova K.S."/>
            <person name="Elkins J.G."/>
            <person name="Ivanova N."/>
            <person name="Wall M.A."/>
            <person name="Lykidis A."/>
            <person name="Mavromatis K."/>
            <person name="Sun H."/>
            <person name="Hudson M.E."/>
            <person name="Chen W."/>
            <person name="Deciu C."/>
            <person name="Hutchison D."/>
            <person name="Eads J.R."/>
            <person name="Anderson A."/>
            <person name="Fernandes F."/>
            <person name="Szeto E."/>
            <person name="Lapidus A."/>
            <person name="Kyrpides N.C."/>
            <person name="Saier M.H.Jr."/>
            <person name="Richardson P.M."/>
            <person name="Rachel R."/>
            <person name="Huber H."/>
            <person name="Eisen J.A."/>
            <person name="Koonin E.V."/>
            <person name="Keller M."/>
            <person name="Stetter K.O."/>
        </authorList>
    </citation>
    <scope>NUCLEOTIDE SEQUENCE [LARGE SCALE GENOMIC DNA]</scope>
    <source>
        <strain evidence="2">KIN4/I / DSM 18386 / JCM 14125</strain>
    </source>
</reference>
<keyword evidence="2" id="KW-1185">Reference proteome</keyword>
<dbReference type="eggNOG" id="arCOG04234">
    <property type="taxonomic scope" value="Archaea"/>
</dbReference>
<organism evidence="1 2">
    <name type="scientific">Ignicoccus hospitalis (strain KIN4/I / DSM 18386 / JCM 14125)</name>
    <dbReference type="NCBI Taxonomy" id="453591"/>
    <lineage>
        <taxon>Archaea</taxon>
        <taxon>Thermoproteota</taxon>
        <taxon>Thermoprotei</taxon>
        <taxon>Desulfurococcales</taxon>
        <taxon>Desulfurococcaceae</taxon>
        <taxon>Ignicoccus</taxon>
    </lineage>
</organism>
<evidence type="ECO:0000313" key="1">
    <source>
        <dbReference type="EMBL" id="ABU82365.1"/>
    </source>
</evidence>
<dbReference type="InterPro" id="IPR016618">
    <property type="entry name" value="UCP014422"/>
</dbReference>
<dbReference type="STRING" id="453591.Igni_1188"/>
<gene>
    <name evidence="1" type="ordered locus">Igni_1188</name>
</gene>
<dbReference type="Proteomes" id="UP000000262">
    <property type="component" value="Chromosome"/>
</dbReference>
<dbReference type="OrthoDB" id="45301at2157"/>
<sequence length="148" mass="16468">MKPLRLPPKIKVLEALGALADGRVRLGDGRAEVVSSEGDRVYEVCVDLERGLADSTDNGTKFRGYVGYPIIAVLMALGALPFDREVAEALRGVPWRKLNEKYKKYSKVMEVVLEEAEKKGVSRERVLSLVDEVMKKLKELGLKKGCHL</sequence>
<dbReference type="RefSeq" id="WP_012123329.1">
    <property type="nucleotide sequence ID" value="NC_009776.1"/>
</dbReference>
<dbReference type="PIRSF" id="PIRSF014422">
    <property type="entry name" value="UCP014422"/>
    <property type="match status" value="1"/>
</dbReference>
<dbReference type="EMBL" id="CP000816">
    <property type="protein sequence ID" value="ABU82365.1"/>
    <property type="molecule type" value="Genomic_DNA"/>
</dbReference>
<dbReference type="AlphaFoldDB" id="A8ABR3"/>
<dbReference type="KEGG" id="iho:Igni_1188"/>
<dbReference type="GeneID" id="5562491"/>